<dbReference type="Proteomes" id="UP000628448">
    <property type="component" value="Unassembled WGS sequence"/>
</dbReference>
<dbReference type="RefSeq" id="WP_196992518.1">
    <property type="nucleotide sequence ID" value="NZ_JADWYR010000003.1"/>
</dbReference>
<protein>
    <submittedName>
        <fullName evidence="1">Non-classical export protein 1</fullName>
    </submittedName>
</protein>
<dbReference type="AlphaFoldDB" id="A0A931MEQ5"/>
<organism evidence="1 2">
    <name type="scientific">Panacibacter microcysteis</name>
    <dbReference type="NCBI Taxonomy" id="2793269"/>
    <lineage>
        <taxon>Bacteria</taxon>
        <taxon>Pseudomonadati</taxon>
        <taxon>Bacteroidota</taxon>
        <taxon>Chitinophagia</taxon>
        <taxon>Chitinophagales</taxon>
        <taxon>Chitinophagaceae</taxon>
        <taxon>Panacibacter</taxon>
    </lineage>
</organism>
<name>A0A931MEQ5_9BACT</name>
<reference evidence="1" key="1">
    <citation type="submission" date="2020-11" db="EMBL/GenBank/DDBJ databases">
        <title>Bacterial whole genome sequence for Panacibacter sp. DH6.</title>
        <authorList>
            <person name="Le V."/>
            <person name="Ko S."/>
            <person name="Ahn C.-Y."/>
            <person name="Oh H.-M."/>
        </authorList>
    </citation>
    <scope>NUCLEOTIDE SEQUENCE</scope>
    <source>
        <strain evidence="1">DH6</strain>
    </source>
</reference>
<dbReference type="EMBL" id="JADWYR010000003">
    <property type="protein sequence ID" value="MBG9378414.1"/>
    <property type="molecule type" value="Genomic_DNA"/>
</dbReference>
<accession>A0A931MEQ5</accession>
<evidence type="ECO:0000313" key="2">
    <source>
        <dbReference type="Proteomes" id="UP000628448"/>
    </source>
</evidence>
<proteinExistence type="predicted"/>
<keyword evidence="2" id="KW-1185">Reference proteome</keyword>
<gene>
    <name evidence="1" type="ORF">I5907_19405</name>
</gene>
<evidence type="ECO:0000313" key="1">
    <source>
        <dbReference type="EMBL" id="MBG9378414.1"/>
    </source>
</evidence>
<sequence>MGIFLKAIHDQNTRLSSKYSDRILKLFIGISSAYIYEKREARKPNTNTIKYNLVKLGHELGFRVYANGLTSEQSREQFEKYGFVNREFLYDVHWYVDKKGEFYTPEDVPLVVESELGDRRKNDTSKLRSPAIKFDFQKLLFANADLRLMIFKTKNLQHLNEINLYFEKAIESFRLLEKGSAFLFICFVHDTKELYYSEKNKQ</sequence>
<comment type="caution">
    <text evidence="1">The sequence shown here is derived from an EMBL/GenBank/DDBJ whole genome shotgun (WGS) entry which is preliminary data.</text>
</comment>